<feature type="domain" description="MmgE/PrpD C-terminal" evidence="3">
    <location>
        <begin position="270"/>
        <end position="434"/>
    </location>
</feature>
<reference evidence="4 5" key="1">
    <citation type="journal article" date="2018" name="Sci. Rep.">
        <title>Rhizobium tumorigenes sp. nov., a novel plant tumorigenic bacterium isolated from cane gall tumors on thornless blackberry.</title>
        <authorList>
            <person name="Kuzmanovi N."/>
            <person name="Smalla K."/>
            <person name="Gronow S."/>
            <person name="PuBawska J."/>
        </authorList>
    </citation>
    <scope>NUCLEOTIDE SEQUENCE [LARGE SCALE GENOMIC DNA]</scope>
    <source>
        <strain evidence="4 5">1078</strain>
    </source>
</reference>
<dbReference type="Gene3D" id="1.10.4100.10">
    <property type="entry name" value="2-methylcitrate dehydratase PrpD"/>
    <property type="match status" value="1"/>
</dbReference>
<dbReference type="RefSeq" id="WP_240538883.1">
    <property type="nucleotide sequence ID" value="NZ_CP117256.1"/>
</dbReference>
<evidence type="ECO:0000313" key="4">
    <source>
        <dbReference type="EMBL" id="WFR97823.1"/>
    </source>
</evidence>
<dbReference type="Pfam" id="PF19305">
    <property type="entry name" value="MmgE_PrpD_C"/>
    <property type="match status" value="1"/>
</dbReference>
<dbReference type="InterPro" id="IPR042183">
    <property type="entry name" value="MmgE/PrpD_sf_1"/>
</dbReference>
<evidence type="ECO:0000259" key="2">
    <source>
        <dbReference type="Pfam" id="PF03972"/>
    </source>
</evidence>
<dbReference type="PANTHER" id="PTHR16943">
    <property type="entry name" value="2-METHYLCITRATE DEHYDRATASE-RELATED"/>
    <property type="match status" value="1"/>
</dbReference>
<dbReference type="Pfam" id="PF03972">
    <property type="entry name" value="MmgE_PrpD_N"/>
    <property type="match status" value="1"/>
</dbReference>
<dbReference type="Gene3D" id="3.30.1330.120">
    <property type="entry name" value="2-methylcitrate dehydratase PrpD"/>
    <property type="match status" value="1"/>
</dbReference>
<dbReference type="PANTHER" id="PTHR16943:SF8">
    <property type="entry name" value="2-METHYLCITRATE DEHYDRATASE"/>
    <property type="match status" value="1"/>
</dbReference>
<sequence length="455" mass="48275">MNTTTESIPNDPDLQPVAAVLAGSCERIKKMPGNTLDAARRTVLDTLGVATAGAATQAGHASRRAAVDIWHAGNATVWFSKERLAPAGAAFVNATYAAALDLDDGHRQASGHPAAAIVPAVIAVGEQIGADASRLLTAVTLGYEVAVRIAAARDIRLLRTTDTGLWCGPGVAAAAGWLQEAPSAVVAEAIAIAAHTSTSQAATGWTKIGHTVKEGIPWATANGLQALTLAAAGHRGPVDIFDDPSLYDRRRLIDGFAARWAIERAYFKLYSCCRWAHAAIDAALILLKRSGIVPAMIDHVLVETFERALSLPNQSEPQSLEAAQYSIPFCVALASVHGASSLLPMENRHLSDPRVTGLARRVQLKYSPIYRDSFPAATPSRVTITAGGWSRTVEVLLPRGEPDNPLTSADLQEKFMTLSAALPREAQRLALLEAARDLGTRQSSAHLYAALRYPT</sequence>
<gene>
    <name evidence="4" type="ORF">PR017_18090</name>
</gene>
<dbReference type="InterPro" id="IPR045337">
    <property type="entry name" value="MmgE_PrpD_C"/>
</dbReference>
<keyword evidence="5" id="KW-1185">Reference proteome</keyword>
<dbReference type="InterPro" id="IPR005656">
    <property type="entry name" value="MmgE_PrpD"/>
</dbReference>
<geneLocation type="plasmid" evidence="4 5">
    <name>pRt1078</name>
</geneLocation>
<proteinExistence type="inferred from homology"/>
<feature type="domain" description="MmgE/PrpD N-terminal" evidence="2">
    <location>
        <begin position="27"/>
        <end position="244"/>
    </location>
</feature>
<name>A0AAF1KSP6_9HYPH</name>
<comment type="similarity">
    <text evidence="1">Belongs to the PrpD family.</text>
</comment>
<dbReference type="EMBL" id="CP117256">
    <property type="protein sequence ID" value="WFR97823.1"/>
    <property type="molecule type" value="Genomic_DNA"/>
</dbReference>
<dbReference type="GO" id="GO:0016829">
    <property type="term" value="F:lyase activity"/>
    <property type="evidence" value="ECO:0007669"/>
    <property type="project" value="InterPro"/>
</dbReference>
<evidence type="ECO:0000259" key="3">
    <source>
        <dbReference type="Pfam" id="PF19305"/>
    </source>
</evidence>
<dbReference type="InterPro" id="IPR045336">
    <property type="entry name" value="MmgE_PrpD_N"/>
</dbReference>
<accession>A0AAF1KSP6</accession>
<dbReference type="Proteomes" id="UP000249499">
    <property type="component" value="Plasmid pRt1078"/>
</dbReference>
<dbReference type="SUPFAM" id="SSF103378">
    <property type="entry name" value="2-methylcitrate dehydratase PrpD"/>
    <property type="match status" value="1"/>
</dbReference>
<dbReference type="AlphaFoldDB" id="A0AAF1KSP6"/>
<evidence type="ECO:0000256" key="1">
    <source>
        <dbReference type="ARBA" id="ARBA00006174"/>
    </source>
</evidence>
<evidence type="ECO:0000313" key="5">
    <source>
        <dbReference type="Proteomes" id="UP000249499"/>
    </source>
</evidence>
<protein>
    <submittedName>
        <fullName evidence="4">MmgE/PrpD family protein</fullName>
    </submittedName>
</protein>
<dbReference type="KEGG" id="rtu:PR017_18090"/>
<dbReference type="InterPro" id="IPR042188">
    <property type="entry name" value="MmgE/PrpD_sf_2"/>
</dbReference>
<dbReference type="InterPro" id="IPR036148">
    <property type="entry name" value="MmgE/PrpD_sf"/>
</dbReference>
<organism evidence="4 5">
    <name type="scientific">Rhizobium tumorigenes</name>
    <dbReference type="NCBI Taxonomy" id="2041385"/>
    <lineage>
        <taxon>Bacteria</taxon>
        <taxon>Pseudomonadati</taxon>
        <taxon>Pseudomonadota</taxon>
        <taxon>Alphaproteobacteria</taxon>
        <taxon>Hyphomicrobiales</taxon>
        <taxon>Rhizobiaceae</taxon>
        <taxon>Rhizobium/Agrobacterium group</taxon>
        <taxon>Rhizobium</taxon>
    </lineage>
</organism>
<reference evidence="5" key="2">
    <citation type="journal article" date="2023" name="MicrobiologyOpen">
        <title>Genomics of the tumorigenes clade of the family Rhizobiaceae and description of Rhizobium rhododendri sp. nov.</title>
        <authorList>
            <person name="Kuzmanovic N."/>
            <person name="diCenzo G.C."/>
            <person name="Bunk B."/>
            <person name="Sproeer C."/>
            <person name="Fruehling A."/>
            <person name="Neumann-Schaal M."/>
            <person name="Overmann J."/>
            <person name="Smalla K."/>
        </authorList>
    </citation>
    <scope>NUCLEOTIDE SEQUENCE [LARGE SCALE GENOMIC DNA]</scope>
    <source>
        <strain evidence="5">1078</strain>
        <plasmid evidence="5">pRt1078</plasmid>
    </source>
</reference>
<keyword evidence="4" id="KW-0614">Plasmid</keyword>